<accession>A0A1C6J4C7</accession>
<dbReference type="PANTHER" id="PTHR42827:SF1">
    <property type="entry name" value="IRON-SULFUR CLUSTER-BINDING PROTEIN"/>
    <property type="match status" value="1"/>
</dbReference>
<dbReference type="SUPFAM" id="SSF54862">
    <property type="entry name" value="4Fe-4S ferredoxins"/>
    <property type="match status" value="1"/>
</dbReference>
<keyword evidence="3" id="KW-0411">Iron-sulfur</keyword>
<name>A0A1C6J4C7_9FIRM</name>
<organism evidence="5">
    <name type="scientific">uncultured Anaerotruncus sp</name>
    <dbReference type="NCBI Taxonomy" id="905011"/>
    <lineage>
        <taxon>Bacteria</taxon>
        <taxon>Bacillati</taxon>
        <taxon>Bacillota</taxon>
        <taxon>Clostridia</taxon>
        <taxon>Eubacteriales</taxon>
        <taxon>Oscillospiraceae</taxon>
        <taxon>Anaerotruncus</taxon>
        <taxon>environmental samples</taxon>
    </lineage>
</organism>
<evidence type="ECO:0000256" key="3">
    <source>
        <dbReference type="ARBA" id="ARBA00023014"/>
    </source>
</evidence>
<keyword evidence="1" id="KW-0479">Metal-binding</keyword>
<dbReference type="EMBL" id="FMHG01000001">
    <property type="protein sequence ID" value="SCJ76780.1"/>
    <property type="molecule type" value="Genomic_DNA"/>
</dbReference>
<dbReference type="GO" id="GO:0051536">
    <property type="term" value="F:iron-sulfur cluster binding"/>
    <property type="evidence" value="ECO:0007669"/>
    <property type="project" value="UniProtKB-KW"/>
</dbReference>
<evidence type="ECO:0000259" key="4">
    <source>
        <dbReference type="PROSITE" id="PS51379"/>
    </source>
</evidence>
<protein>
    <submittedName>
        <fullName evidence="5">Epoxyqueuosine reductase</fullName>
        <ecNumber evidence="5">1.1.-.-</ecNumber>
    </submittedName>
</protein>
<dbReference type="InterPro" id="IPR017896">
    <property type="entry name" value="4Fe4S_Fe-S-bd"/>
</dbReference>
<dbReference type="PROSITE" id="PS51379">
    <property type="entry name" value="4FE4S_FER_2"/>
    <property type="match status" value="1"/>
</dbReference>
<dbReference type="PANTHER" id="PTHR42827">
    <property type="entry name" value="IRON-SULFUR CLUSTER-BINDING PROTEIN-RELATED"/>
    <property type="match status" value="1"/>
</dbReference>
<proteinExistence type="predicted"/>
<feature type="domain" description="4Fe-4S ferredoxin-type" evidence="4">
    <location>
        <begin position="146"/>
        <end position="176"/>
    </location>
</feature>
<sequence>MREKIQALCRQLGLAGAEFVTVPDMPGTPYAVSIAVPLSNAIVDEIDGAPTHSYFHHYRTVNAYIDHCLLRIGLLLGQHGYRYIPIGASQSVNLPGSSYQGRYSHKKVACMAGAGYIGKSCLFIHHQYGPRVRLGTLFCDCPALDTPPRPTGESCGSCTVCQQACPALAILGKNWNEVRCREEMFDPAACSQHMKRAYQHIGRGAVCGICMRVCPKGGHH</sequence>
<gene>
    <name evidence="5" type="primary">queG_1</name>
    <name evidence="5" type="ORF">SAMEA3545359_01898</name>
</gene>
<evidence type="ECO:0000313" key="5">
    <source>
        <dbReference type="EMBL" id="SCJ76780.1"/>
    </source>
</evidence>
<reference evidence="5" key="1">
    <citation type="submission" date="2015-09" db="EMBL/GenBank/DDBJ databases">
        <authorList>
            <consortium name="Pathogen Informatics"/>
        </authorList>
    </citation>
    <scope>NUCLEOTIDE SEQUENCE</scope>
    <source>
        <strain evidence="5">2789STDY5834896</strain>
    </source>
</reference>
<dbReference type="GO" id="GO:0016491">
    <property type="term" value="F:oxidoreductase activity"/>
    <property type="evidence" value="ECO:0007669"/>
    <property type="project" value="UniProtKB-KW"/>
</dbReference>
<evidence type="ECO:0000256" key="1">
    <source>
        <dbReference type="ARBA" id="ARBA00022723"/>
    </source>
</evidence>
<evidence type="ECO:0000256" key="2">
    <source>
        <dbReference type="ARBA" id="ARBA00023004"/>
    </source>
</evidence>
<dbReference type="EC" id="1.1.-.-" evidence="5"/>
<dbReference type="Pfam" id="PF13484">
    <property type="entry name" value="Fer4_16"/>
    <property type="match status" value="1"/>
</dbReference>
<dbReference type="InterPro" id="IPR017900">
    <property type="entry name" value="4Fe4S_Fe_S_CS"/>
</dbReference>
<keyword evidence="2" id="KW-0408">Iron</keyword>
<dbReference type="GO" id="GO:0046872">
    <property type="term" value="F:metal ion binding"/>
    <property type="evidence" value="ECO:0007669"/>
    <property type="project" value="UniProtKB-KW"/>
</dbReference>
<dbReference type="PROSITE" id="PS00198">
    <property type="entry name" value="4FE4S_FER_1"/>
    <property type="match status" value="1"/>
</dbReference>
<keyword evidence="5" id="KW-0560">Oxidoreductase</keyword>
<dbReference type="AlphaFoldDB" id="A0A1C6J4C7"/>